<feature type="region of interest" description="Disordered" evidence="1">
    <location>
        <begin position="188"/>
        <end position="208"/>
    </location>
</feature>
<dbReference type="AlphaFoldDB" id="A0A2J8AK57"/>
<feature type="compositionally biased region" description="Basic and acidic residues" evidence="1">
    <location>
        <begin position="196"/>
        <end position="206"/>
    </location>
</feature>
<feature type="compositionally biased region" description="Low complexity" evidence="1">
    <location>
        <begin position="309"/>
        <end position="325"/>
    </location>
</feature>
<organism evidence="2 3">
    <name type="scientific">Tetrabaena socialis</name>
    <dbReference type="NCBI Taxonomy" id="47790"/>
    <lineage>
        <taxon>Eukaryota</taxon>
        <taxon>Viridiplantae</taxon>
        <taxon>Chlorophyta</taxon>
        <taxon>core chlorophytes</taxon>
        <taxon>Chlorophyceae</taxon>
        <taxon>CS clade</taxon>
        <taxon>Chlamydomonadales</taxon>
        <taxon>Tetrabaenaceae</taxon>
        <taxon>Tetrabaena</taxon>
    </lineage>
</organism>
<comment type="caution">
    <text evidence="2">The sequence shown here is derived from an EMBL/GenBank/DDBJ whole genome shotgun (WGS) entry which is preliminary data.</text>
</comment>
<evidence type="ECO:0000313" key="2">
    <source>
        <dbReference type="EMBL" id="PNH12890.1"/>
    </source>
</evidence>
<feature type="region of interest" description="Disordered" evidence="1">
    <location>
        <begin position="26"/>
        <end position="53"/>
    </location>
</feature>
<feature type="compositionally biased region" description="Polar residues" evidence="1">
    <location>
        <begin position="112"/>
        <end position="121"/>
    </location>
</feature>
<evidence type="ECO:0000256" key="1">
    <source>
        <dbReference type="SAM" id="MobiDB-lite"/>
    </source>
</evidence>
<dbReference type="Proteomes" id="UP000236333">
    <property type="component" value="Unassembled WGS sequence"/>
</dbReference>
<feature type="compositionally biased region" description="Basic and acidic residues" evidence="1">
    <location>
        <begin position="132"/>
        <end position="145"/>
    </location>
</feature>
<feature type="region of interest" description="Disordered" evidence="1">
    <location>
        <begin position="88"/>
        <end position="145"/>
    </location>
</feature>
<proteinExistence type="predicted"/>
<reference evidence="2 3" key="1">
    <citation type="journal article" date="2017" name="Mol. Biol. Evol.">
        <title>The 4-celled Tetrabaena socialis nuclear genome reveals the essential components for genetic control of cell number at the origin of multicellularity in the volvocine lineage.</title>
        <authorList>
            <person name="Featherston J."/>
            <person name="Arakaki Y."/>
            <person name="Hanschen E.R."/>
            <person name="Ferris P.J."/>
            <person name="Michod R.E."/>
            <person name="Olson B.J.S.C."/>
            <person name="Nozaki H."/>
            <person name="Durand P.M."/>
        </authorList>
    </citation>
    <scope>NUCLEOTIDE SEQUENCE [LARGE SCALE GENOMIC DNA]</scope>
    <source>
        <strain evidence="2 3">NIES-571</strain>
    </source>
</reference>
<feature type="region of interest" description="Disordered" evidence="1">
    <location>
        <begin position="302"/>
        <end position="381"/>
    </location>
</feature>
<evidence type="ECO:0000313" key="3">
    <source>
        <dbReference type="Proteomes" id="UP000236333"/>
    </source>
</evidence>
<gene>
    <name evidence="2" type="ORF">TSOC_000168</name>
</gene>
<keyword evidence="3" id="KW-1185">Reference proteome</keyword>
<sequence>MLWALSLTKGRAARAAARLRLHATLRPAAAPGPHGSGDSAAPGLVQRGHQQPSHGLATLAAALTSRLSSCLVPRGPHLHPHHRALSVTAGAGAGSGSEPGAGAGREVEERSGSSAAGTQQAVAGERLSPDQPDSRRPDGARDTEGVRRELRAAARRGSAEEVLRVVERAGDCFDEAALVAALEAVGDVLGPPEGEGAQRGDAKEGARQQVAQHRTFQTLLSMVVAGAERLSPEQATAVARSLGRLRVDDQGVLDAIGRNVISELHRLSGRQLAELLEGYHATGASPGRVLADAVHERLAGALPRGGAGPAPTASGGAAGADALGSTAGGGGGDDATPAPPLGEAEAERVRAALERLGYGSAGHALPGRQGQSDGSHGTDYA</sequence>
<feature type="compositionally biased region" description="Gly residues" evidence="1">
    <location>
        <begin position="91"/>
        <end position="103"/>
    </location>
</feature>
<name>A0A2J8AK57_9CHLO</name>
<accession>A0A2J8AK57</accession>
<dbReference type="EMBL" id="PGGS01000002">
    <property type="protein sequence ID" value="PNH12890.1"/>
    <property type="molecule type" value="Genomic_DNA"/>
</dbReference>
<dbReference type="OrthoDB" id="543603at2759"/>
<protein>
    <submittedName>
        <fullName evidence="2">Uncharacterized protein</fullName>
    </submittedName>
</protein>